<evidence type="ECO:0000313" key="3">
    <source>
        <dbReference type="Proteomes" id="UP000572268"/>
    </source>
</evidence>
<gene>
    <name evidence="2" type="ORF">FOL46_006357</name>
</gene>
<organism evidence="2 3">
    <name type="scientific">Perkinsus olseni</name>
    <name type="common">Perkinsus atlanticus</name>
    <dbReference type="NCBI Taxonomy" id="32597"/>
    <lineage>
        <taxon>Eukaryota</taxon>
        <taxon>Sar</taxon>
        <taxon>Alveolata</taxon>
        <taxon>Perkinsozoa</taxon>
        <taxon>Perkinsea</taxon>
        <taxon>Perkinsida</taxon>
        <taxon>Perkinsidae</taxon>
        <taxon>Perkinsus</taxon>
    </lineage>
</organism>
<evidence type="ECO:0000313" key="2">
    <source>
        <dbReference type="EMBL" id="KAF4659975.1"/>
    </source>
</evidence>
<reference evidence="2 3" key="1">
    <citation type="submission" date="2020-04" db="EMBL/GenBank/DDBJ databases">
        <title>Perkinsus olseni comparative genomics.</title>
        <authorList>
            <person name="Bogema D.R."/>
        </authorList>
    </citation>
    <scope>NUCLEOTIDE SEQUENCE [LARGE SCALE GENOMIC DNA]</scope>
    <source>
        <strain evidence="2">ATCC PRA-31</strain>
    </source>
</reference>
<sequence length="491" mass="52123">MDNDLSAANAVAAVCGLTGHLGIDGGPSGVNPDDQAAVAALAAAATMESFSQSMLSQAAAAATATPPPRKKQRHMIHNERDGGAAGGIELPGIPLPKGVQRSRKAFVGGFCSKGRRFSGPTRKTVEEALSDRLRLEQLGGDLAALEALSAELRAEVDDGDGRRSRGRKRQESGIPAAHHRGGVPNDATLLKMRRDALQTHQAAEAAAAAAALCAVDPDGAGKSLHTPAAQHLPEGVMLISIGGLGNAFVAYQRADADRVHILGPPRRTIVAAGEDYQAAMGLTSPPATRGNRPINENILICSGVGRVVSLLSEDELTSAYVGIIIVSGESCYPVGPIRETTTEAKNDLAHASGGILAASVKAIPQPPEQMLDFGGPQVVDIELNKLDRLRERRAKRDELVVQEKEKRAAAVKEKMRARAEASDETSEAASEEEEKVYQELYGSSPTPEKLIDDELKPHHVKGRLARFMYQLPVMFVLTIIPEWSPNPDYLT</sequence>
<protein>
    <submittedName>
        <fullName evidence="2">Uncharacterized protein</fullName>
    </submittedName>
</protein>
<name>A0A7J6LL33_PEROL</name>
<feature type="compositionally biased region" description="Acidic residues" evidence="1">
    <location>
        <begin position="422"/>
        <end position="434"/>
    </location>
</feature>
<comment type="caution">
    <text evidence="2">The sequence shown here is derived from an EMBL/GenBank/DDBJ whole genome shotgun (WGS) entry which is preliminary data.</text>
</comment>
<evidence type="ECO:0000256" key="1">
    <source>
        <dbReference type="SAM" id="MobiDB-lite"/>
    </source>
</evidence>
<feature type="region of interest" description="Disordered" evidence="1">
    <location>
        <begin position="156"/>
        <end position="184"/>
    </location>
</feature>
<dbReference type="Proteomes" id="UP000572268">
    <property type="component" value="Unassembled WGS sequence"/>
</dbReference>
<dbReference type="EMBL" id="JABANN010000408">
    <property type="protein sequence ID" value="KAF4659975.1"/>
    <property type="molecule type" value="Genomic_DNA"/>
</dbReference>
<dbReference type="AlphaFoldDB" id="A0A7J6LL33"/>
<accession>A0A7J6LL33</accession>
<proteinExistence type="predicted"/>
<feature type="region of interest" description="Disordered" evidence="1">
    <location>
        <begin position="416"/>
        <end position="451"/>
    </location>
</feature>